<keyword evidence="2" id="KW-0238">DNA-binding</keyword>
<dbReference type="InterPro" id="IPR052359">
    <property type="entry name" value="HTH-type_reg/antitoxin"/>
</dbReference>
<dbReference type="Gene3D" id="1.10.260.40">
    <property type="entry name" value="lambda repressor-like DNA-binding domains"/>
    <property type="match status" value="1"/>
</dbReference>
<dbReference type="Proteomes" id="UP000433309">
    <property type="component" value="Unassembled WGS sequence"/>
</dbReference>
<organism evidence="5 6">
    <name type="scientific">Duganella guangzhouensis</name>
    <dbReference type="NCBI Taxonomy" id="2666084"/>
    <lineage>
        <taxon>Bacteria</taxon>
        <taxon>Pseudomonadati</taxon>
        <taxon>Pseudomonadota</taxon>
        <taxon>Betaproteobacteria</taxon>
        <taxon>Burkholderiales</taxon>
        <taxon>Oxalobacteraceae</taxon>
        <taxon>Telluria group</taxon>
        <taxon>Duganella</taxon>
    </lineage>
</organism>
<dbReference type="PROSITE" id="PS50943">
    <property type="entry name" value="HTH_CROC1"/>
    <property type="match status" value="1"/>
</dbReference>
<gene>
    <name evidence="5" type="ORF">GJ699_05385</name>
</gene>
<dbReference type="EMBL" id="WKJK01000002">
    <property type="protein sequence ID" value="MRW89409.1"/>
    <property type="molecule type" value="Genomic_DNA"/>
</dbReference>
<dbReference type="InterPro" id="IPR001387">
    <property type="entry name" value="Cro/C1-type_HTH"/>
</dbReference>
<evidence type="ECO:0000313" key="6">
    <source>
        <dbReference type="Proteomes" id="UP000433309"/>
    </source>
</evidence>
<evidence type="ECO:0000259" key="4">
    <source>
        <dbReference type="PROSITE" id="PS50943"/>
    </source>
</evidence>
<accession>A0A6I2KZG6</accession>
<keyword evidence="3" id="KW-0804">Transcription</keyword>
<protein>
    <submittedName>
        <fullName evidence="5">Helix-turn-helix domain-containing protein</fullName>
    </submittedName>
</protein>
<dbReference type="InterPro" id="IPR010982">
    <property type="entry name" value="Lambda_DNA-bd_dom_sf"/>
</dbReference>
<dbReference type="PANTHER" id="PTHR36511">
    <property type="entry name" value="MERR FAMILY BACTERIAL REGULATORY PROTEIN"/>
    <property type="match status" value="1"/>
</dbReference>
<proteinExistence type="predicted"/>
<sequence>MKVNQITEKQRVLSEMLETASDLNAHGLLSKNQLAQISALCVPPPDYSPARVQSIRIKKAKMSQATFAAFLNVSVSAVQKWESASSGKRPSGPAAKLLQLIDSRGIEAVLV</sequence>
<dbReference type="RefSeq" id="WP_154373826.1">
    <property type="nucleotide sequence ID" value="NZ_WKJK01000002.1"/>
</dbReference>
<evidence type="ECO:0000256" key="2">
    <source>
        <dbReference type="ARBA" id="ARBA00023125"/>
    </source>
</evidence>
<reference evidence="5 6" key="1">
    <citation type="submission" date="2019-11" db="EMBL/GenBank/DDBJ databases">
        <title>Novel species isolated from a subtropical stream in China.</title>
        <authorList>
            <person name="Lu H."/>
        </authorList>
    </citation>
    <scope>NUCLEOTIDE SEQUENCE [LARGE SCALE GENOMIC DNA]</scope>
    <source>
        <strain evidence="5 6">FT80W</strain>
    </source>
</reference>
<dbReference type="CDD" id="cd00093">
    <property type="entry name" value="HTH_XRE"/>
    <property type="match status" value="1"/>
</dbReference>
<keyword evidence="6" id="KW-1185">Reference proteome</keyword>
<comment type="caution">
    <text evidence="5">The sequence shown here is derived from an EMBL/GenBank/DDBJ whole genome shotgun (WGS) entry which is preliminary data.</text>
</comment>
<dbReference type="AlphaFoldDB" id="A0A6I2KZG6"/>
<dbReference type="GO" id="GO:0003677">
    <property type="term" value="F:DNA binding"/>
    <property type="evidence" value="ECO:0007669"/>
    <property type="project" value="UniProtKB-KW"/>
</dbReference>
<name>A0A6I2KZG6_9BURK</name>
<evidence type="ECO:0000256" key="1">
    <source>
        <dbReference type="ARBA" id="ARBA00023015"/>
    </source>
</evidence>
<dbReference type="PANTHER" id="PTHR36511:SF3">
    <property type="entry name" value="ANTITOXIN HIGA-2"/>
    <property type="match status" value="1"/>
</dbReference>
<keyword evidence="1" id="KW-0805">Transcription regulation</keyword>
<feature type="domain" description="HTH cro/C1-type" evidence="4">
    <location>
        <begin position="52"/>
        <end position="83"/>
    </location>
</feature>
<dbReference type="SUPFAM" id="SSF47413">
    <property type="entry name" value="lambda repressor-like DNA-binding domains"/>
    <property type="match status" value="1"/>
</dbReference>
<dbReference type="Pfam" id="PF01381">
    <property type="entry name" value="HTH_3"/>
    <property type="match status" value="1"/>
</dbReference>
<evidence type="ECO:0000313" key="5">
    <source>
        <dbReference type="EMBL" id="MRW89409.1"/>
    </source>
</evidence>
<evidence type="ECO:0000256" key="3">
    <source>
        <dbReference type="ARBA" id="ARBA00023163"/>
    </source>
</evidence>